<evidence type="ECO:0000313" key="3">
    <source>
        <dbReference type="Proteomes" id="UP001341840"/>
    </source>
</evidence>
<sequence length="113" mass="12694">METPNNMDTRGVLTYMIITSRQSKSKGAARYKNYKRATFTEEELLVEVEVERTMLERLAFLRLSPHTGMSQSFTMVPVAATGLVEVVVVLLELANLVLVESRKGTTSHKCHCC</sequence>
<keyword evidence="1" id="KW-0472">Membrane</keyword>
<evidence type="ECO:0000256" key="1">
    <source>
        <dbReference type="SAM" id="Phobius"/>
    </source>
</evidence>
<keyword evidence="1" id="KW-1133">Transmembrane helix</keyword>
<dbReference type="Proteomes" id="UP001341840">
    <property type="component" value="Unassembled WGS sequence"/>
</dbReference>
<feature type="transmembrane region" description="Helical" evidence="1">
    <location>
        <begin position="78"/>
        <end position="99"/>
    </location>
</feature>
<organism evidence="2 3">
    <name type="scientific">Stylosanthes scabra</name>
    <dbReference type="NCBI Taxonomy" id="79078"/>
    <lineage>
        <taxon>Eukaryota</taxon>
        <taxon>Viridiplantae</taxon>
        <taxon>Streptophyta</taxon>
        <taxon>Embryophyta</taxon>
        <taxon>Tracheophyta</taxon>
        <taxon>Spermatophyta</taxon>
        <taxon>Magnoliopsida</taxon>
        <taxon>eudicotyledons</taxon>
        <taxon>Gunneridae</taxon>
        <taxon>Pentapetalae</taxon>
        <taxon>rosids</taxon>
        <taxon>fabids</taxon>
        <taxon>Fabales</taxon>
        <taxon>Fabaceae</taxon>
        <taxon>Papilionoideae</taxon>
        <taxon>50 kb inversion clade</taxon>
        <taxon>dalbergioids sensu lato</taxon>
        <taxon>Dalbergieae</taxon>
        <taxon>Pterocarpus clade</taxon>
        <taxon>Stylosanthes</taxon>
    </lineage>
</organism>
<proteinExistence type="predicted"/>
<gene>
    <name evidence="2" type="ORF">PIB30_006913</name>
</gene>
<evidence type="ECO:0000313" key="2">
    <source>
        <dbReference type="EMBL" id="MED6192088.1"/>
    </source>
</evidence>
<keyword evidence="1" id="KW-0812">Transmembrane</keyword>
<protein>
    <submittedName>
        <fullName evidence="2">Uncharacterized protein</fullName>
    </submittedName>
</protein>
<dbReference type="EMBL" id="JASCZI010211463">
    <property type="protein sequence ID" value="MED6192088.1"/>
    <property type="molecule type" value="Genomic_DNA"/>
</dbReference>
<keyword evidence="3" id="KW-1185">Reference proteome</keyword>
<name>A0ABU6X552_9FABA</name>
<accession>A0ABU6X552</accession>
<comment type="caution">
    <text evidence="2">The sequence shown here is derived from an EMBL/GenBank/DDBJ whole genome shotgun (WGS) entry which is preliminary data.</text>
</comment>
<reference evidence="2 3" key="1">
    <citation type="journal article" date="2023" name="Plants (Basel)">
        <title>Bridging the Gap: Combining Genomics and Transcriptomics Approaches to Understand Stylosanthes scabra, an Orphan Legume from the Brazilian Caatinga.</title>
        <authorList>
            <person name="Ferreira-Neto J.R.C."/>
            <person name="da Silva M.D."/>
            <person name="Binneck E."/>
            <person name="de Melo N.F."/>
            <person name="da Silva R.H."/>
            <person name="de Melo A.L.T.M."/>
            <person name="Pandolfi V."/>
            <person name="Bustamante F.O."/>
            <person name="Brasileiro-Vidal A.C."/>
            <person name="Benko-Iseppon A.M."/>
        </authorList>
    </citation>
    <scope>NUCLEOTIDE SEQUENCE [LARGE SCALE GENOMIC DNA]</scope>
    <source>
        <tissue evidence="2">Leaves</tissue>
    </source>
</reference>